<evidence type="ECO:0000313" key="12">
    <source>
        <dbReference type="Proteomes" id="UP000233551"/>
    </source>
</evidence>
<evidence type="ECO:0000259" key="9">
    <source>
        <dbReference type="Pfam" id="PF13456"/>
    </source>
</evidence>
<gene>
    <name evidence="11" type="ORF">CRG98_038730</name>
</gene>
<dbReference type="InterPro" id="IPR002156">
    <property type="entry name" value="RNaseH_domain"/>
</dbReference>
<comment type="caution">
    <text evidence="11">The sequence shown here is derived from an EMBL/GenBank/DDBJ whole genome shotgun (WGS) entry which is preliminary data.</text>
</comment>
<dbReference type="GO" id="GO:0003676">
    <property type="term" value="F:nucleic acid binding"/>
    <property type="evidence" value="ECO:0007669"/>
    <property type="project" value="InterPro"/>
</dbReference>
<dbReference type="Pfam" id="PF00078">
    <property type="entry name" value="RVT_1"/>
    <property type="match status" value="1"/>
</dbReference>
<dbReference type="GO" id="GO:0003964">
    <property type="term" value="F:RNA-directed DNA polymerase activity"/>
    <property type="evidence" value="ECO:0007669"/>
    <property type="project" value="UniProtKB-KW"/>
</dbReference>
<dbReference type="Pfam" id="PF17917">
    <property type="entry name" value="RT_RNaseH"/>
    <property type="match status" value="1"/>
</dbReference>
<dbReference type="InterPro" id="IPR043502">
    <property type="entry name" value="DNA/RNA_pol_sf"/>
</dbReference>
<evidence type="ECO:0000256" key="5">
    <source>
        <dbReference type="ARBA" id="ARBA00022801"/>
    </source>
</evidence>
<keyword evidence="1" id="KW-0808">Transferase</keyword>
<sequence length="1040" mass="118226">MEENIKALQSGSSRLDAGDGDWSLFPDMRLPPKIKVPEFQMYDGTTDPHRHLRHYRGKMLQYWDYKEDQSRRCEYHQSTPGHTTDNCWKLRERIQQMIDDKQLRFNAVRPPNVQANPLIDHGSSSRPNINMTSVCAIGEYETEQEASAPFIIEYVPLETVVGVMGVTRSGRVYENPEAVNRGKAPTAALGIAPEATPIPYKKVTEKEVEAFIKIIKMNVDLNCIRPSKTTVRAFDGSQREVNREIDLLINVGPCSFNITFQVIDIPNAFSLLLGRSWIHLAGAVPSTLHQKLKFIVEERLITVKVLGTIRTSISTRSTPSLSSETTERSVRPTPTAWWGRSCCATTTSRVPGSKHMGKGSTAQSRSKSTRTGGDSFFTLPKTRLLRSAEASTSIVSQHIMGRSTGASQFRHSPTFFWDRSTSSEVLLTALHRIQTTHLSICQPYTPSPRRLLQGSTSAPHRRMRSSITGLQSRATRLKGLDEDDRVPEIKESLHRLENRQLTPIEPIEDVNVGTEEEPRTLKIGTSLDPIQRARMIDFLKEYQEVFAWSYADMPGLDPSIVKHFLPLDIENLPPKQQHLRRQINATLRRRSSRATYQRAMVTLFHDMMHKEIEVYVDDMIAKSKEGEDHLVNLKRLFERLKKYNLRLNPEKCTFGAKFGKLLGFVISERGIEVDSDKVKAIRELPPPSIVREKAFDDIKAYLVQLPVLVPPTPGRHLIVYLTVHRQSLGCMLGQEDESTCAEHAIYYLSKKFTEGESNYSKIEKMCYALVWVMQKLRQYTLYHTIDLLLKAYPLKYLLGSPSSMRNIAKWRCQLTEYNIEYVPCTSVKGQMYFDGVVNSTGYVIGAVLISPDGRYYPIAAKVGFPCTNNMAEYEACILGLQAAIDLKVKELETKDAKLVPYHEYLEKLAENFEKISFTYMLCIKNQFADALATFASMVSITKKNLIEPLEIEIAKGPAHCDVIETTDEQPWYEDIKNFLRTGLCPAFANCWDRKTLRRLAEHYFLSGETLYSRSFDSTLLQCIDENVAQRLMGEIHEGSC</sequence>
<keyword evidence="4" id="KW-0255">Endonuclease</keyword>
<keyword evidence="6" id="KW-0695">RNA-directed DNA polymerase</keyword>
<feature type="domain" description="Reverse transcriptase RNase H-like" evidence="10">
    <location>
        <begin position="713"/>
        <end position="817"/>
    </location>
</feature>
<dbReference type="PANTHER" id="PTHR48475">
    <property type="entry name" value="RIBONUCLEASE H"/>
    <property type="match status" value="1"/>
</dbReference>
<evidence type="ECO:0000256" key="4">
    <source>
        <dbReference type="ARBA" id="ARBA00022759"/>
    </source>
</evidence>
<dbReference type="STRING" id="22663.A0A2I0IA83"/>
<evidence type="ECO:0008006" key="13">
    <source>
        <dbReference type="Google" id="ProtNLM"/>
    </source>
</evidence>
<evidence type="ECO:0000256" key="2">
    <source>
        <dbReference type="ARBA" id="ARBA00022695"/>
    </source>
</evidence>
<feature type="domain" description="Reverse transcriptase" evidence="8">
    <location>
        <begin position="592"/>
        <end position="666"/>
    </location>
</feature>
<evidence type="ECO:0000256" key="6">
    <source>
        <dbReference type="ARBA" id="ARBA00022918"/>
    </source>
</evidence>
<keyword evidence="5" id="KW-0378">Hydrolase</keyword>
<protein>
    <recommendedName>
        <fullName evidence="13">Reverse transcriptase/retrotransposon-derived protein RNase H-like domain-containing protein</fullName>
    </recommendedName>
</protein>
<dbReference type="Pfam" id="PF13456">
    <property type="entry name" value="RVT_3"/>
    <property type="match status" value="1"/>
</dbReference>
<reference evidence="11 12" key="1">
    <citation type="submission" date="2017-11" db="EMBL/GenBank/DDBJ databases">
        <title>De-novo sequencing of pomegranate (Punica granatum L.) genome.</title>
        <authorList>
            <person name="Akparov Z."/>
            <person name="Amiraslanov A."/>
            <person name="Hajiyeva S."/>
            <person name="Abbasov M."/>
            <person name="Kaur K."/>
            <person name="Hamwieh A."/>
            <person name="Solovyev V."/>
            <person name="Salamov A."/>
            <person name="Braich B."/>
            <person name="Kosarev P."/>
            <person name="Mahmoud A."/>
            <person name="Hajiyev E."/>
            <person name="Babayeva S."/>
            <person name="Izzatullayeva V."/>
            <person name="Mammadov A."/>
            <person name="Mammadov A."/>
            <person name="Sharifova S."/>
            <person name="Ojaghi J."/>
            <person name="Eynullazada K."/>
            <person name="Bayramov B."/>
            <person name="Abdulazimova A."/>
            <person name="Shahmuradov I."/>
        </authorList>
    </citation>
    <scope>NUCLEOTIDE SEQUENCE [LARGE SCALE GENOMIC DNA]</scope>
    <source>
        <strain evidence="12">cv. AG2017</strain>
        <tissue evidence="11">Leaf</tissue>
    </source>
</reference>
<dbReference type="InterPro" id="IPR043128">
    <property type="entry name" value="Rev_trsase/Diguanyl_cyclase"/>
</dbReference>
<dbReference type="Gene3D" id="3.30.420.10">
    <property type="entry name" value="Ribonuclease H-like superfamily/Ribonuclease H"/>
    <property type="match status" value="1"/>
</dbReference>
<organism evidence="11 12">
    <name type="scientific">Punica granatum</name>
    <name type="common">Pomegranate</name>
    <dbReference type="NCBI Taxonomy" id="22663"/>
    <lineage>
        <taxon>Eukaryota</taxon>
        <taxon>Viridiplantae</taxon>
        <taxon>Streptophyta</taxon>
        <taxon>Embryophyta</taxon>
        <taxon>Tracheophyta</taxon>
        <taxon>Spermatophyta</taxon>
        <taxon>Magnoliopsida</taxon>
        <taxon>eudicotyledons</taxon>
        <taxon>Gunneridae</taxon>
        <taxon>Pentapetalae</taxon>
        <taxon>rosids</taxon>
        <taxon>malvids</taxon>
        <taxon>Myrtales</taxon>
        <taxon>Lythraceae</taxon>
        <taxon>Punica</taxon>
    </lineage>
</organism>
<evidence type="ECO:0000259" key="10">
    <source>
        <dbReference type="Pfam" id="PF17917"/>
    </source>
</evidence>
<feature type="region of interest" description="Disordered" evidence="7">
    <location>
        <begin position="348"/>
        <end position="373"/>
    </location>
</feature>
<evidence type="ECO:0000259" key="8">
    <source>
        <dbReference type="Pfam" id="PF00078"/>
    </source>
</evidence>
<dbReference type="InterPro" id="IPR041373">
    <property type="entry name" value="RT_RNaseH"/>
</dbReference>
<dbReference type="Proteomes" id="UP000233551">
    <property type="component" value="Unassembled WGS sequence"/>
</dbReference>
<dbReference type="CDD" id="cd09279">
    <property type="entry name" value="RNase_HI_like"/>
    <property type="match status" value="1"/>
</dbReference>
<keyword evidence="3" id="KW-0540">Nuclease</keyword>
<name>A0A2I0IA83_PUNGR</name>
<dbReference type="InterPro" id="IPR000477">
    <property type="entry name" value="RT_dom"/>
</dbReference>
<proteinExistence type="predicted"/>
<evidence type="ECO:0000256" key="7">
    <source>
        <dbReference type="SAM" id="MobiDB-lite"/>
    </source>
</evidence>
<accession>A0A2I0IA83</accession>
<keyword evidence="2" id="KW-0548">Nucleotidyltransferase</keyword>
<evidence type="ECO:0000313" key="11">
    <source>
        <dbReference type="EMBL" id="PKI40889.1"/>
    </source>
</evidence>
<dbReference type="Gene3D" id="3.30.70.270">
    <property type="match status" value="1"/>
</dbReference>
<dbReference type="GO" id="GO:0004523">
    <property type="term" value="F:RNA-DNA hybrid ribonuclease activity"/>
    <property type="evidence" value="ECO:0007669"/>
    <property type="project" value="InterPro"/>
</dbReference>
<dbReference type="EMBL" id="PGOL01003469">
    <property type="protein sequence ID" value="PKI40889.1"/>
    <property type="molecule type" value="Genomic_DNA"/>
</dbReference>
<dbReference type="SUPFAM" id="SSF53098">
    <property type="entry name" value="Ribonuclease H-like"/>
    <property type="match status" value="1"/>
</dbReference>
<dbReference type="AlphaFoldDB" id="A0A2I0IA83"/>
<evidence type="ECO:0000256" key="1">
    <source>
        <dbReference type="ARBA" id="ARBA00022679"/>
    </source>
</evidence>
<feature type="domain" description="RNase H type-1" evidence="9">
    <location>
        <begin position="833"/>
        <end position="892"/>
    </location>
</feature>
<dbReference type="CDD" id="cd01647">
    <property type="entry name" value="RT_LTR"/>
    <property type="match status" value="1"/>
</dbReference>
<dbReference type="InterPro" id="IPR012337">
    <property type="entry name" value="RNaseH-like_sf"/>
</dbReference>
<keyword evidence="12" id="KW-1185">Reference proteome</keyword>
<dbReference type="PANTHER" id="PTHR48475:SF1">
    <property type="entry name" value="RNASE H TYPE-1 DOMAIN-CONTAINING PROTEIN"/>
    <property type="match status" value="1"/>
</dbReference>
<feature type="compositionally biased region" description="Polar residues" evidence="7">
    <location>
        <begin position="360"/>
        <end position="372"/>
    </location>
</feature>
<dbReference type="InterPro" id="IPR036397">
    <property type="entry name" value="RNaseH_sf"/>
</dbReference>
<dbReference type="SUPFAM" id="SSF56672">
    <property type="entry name" value="DNA/RNA polymerases"/>
    <property type="match status" value="1"/>
</dbReference>
<evidence type="ECO:0000256" key="3">
    <source>
        <dbReference type="ARBA" id="ARBA00022722"/>
    </source>
</evidence>